<keyword evidence="2" id="KW-0325">Glycoprotein</keyword>
<evidence type="ECO:0000313" key="5">
    <source>
        <dbReference type="Proteomes" id="UP001316803"/>
    </source>
</evidence>
<evidence type="ECO:0000313" key="4">
    <source>
        <dbReference type="EMBL" id="KAK5957818.1"/>
    </source>
</evidence>
<dbReference type="InterPro" id="IPR016274">
    <property type="entry name" value="Histidine_acid_Pase_euk"/>
</dbReference>
<protein>
    <submittedName>
        <fullName evidence="4">Uncharacterized protein</fullName>
    </submittedName>
</protein>
<keyword evidence="5" id="KW-1185">Reference proteome</keyword>
<feature type="disulfide bond" evidence="3">
    <location>
        <begin position="191"/>
        <end position="445"/>
    </location>
</feature>
<dbReference type="GO" id="GO:0009277">
    <property type="term" value="C:fungal-type cell wall"/>
    <property type="evidence" value="ECO:0007669"/>
    <property type="project" value="TreeGrafter"/>
</dbReference>
<evidence type="ECO:0000256" key="3">
    <source>
        <dbReference type="PIRSR" id="PIRSR000894-2"/>
    </source>
</evidence>
<dbReference type="GO" id="GO:0003993">
    <property type="term" value="F:acid phosphatase activity"/>
    <property type="evidence" value="ECO:0007669"/>
    <property type="project" value="TreeGrafter"/>
</dbReference>
<gene>
    <name evidence="4" type="ORF">OHC33_001007</name>
</gene>
<dbReference type="PANTHER" id="PTHR20963:SF14">
    <property type="entry name" value="ACID PHOSPHATASE, PUTATIVE-RELATED"/>
    <property type="match status" value="1"/>
</dbReference>
<dbReference type="AlphaFoldDB" id="A0AAN8ESC9"/>
<dbReference type="Pfam" id="PF00328">
    <property type="entry name" value="His_Phos_2"/>
    <property type="match status" value="1"/>
</dbReference>
<name>A0AAN8ESC9_9EURO</name>
<dbReference type="EMBL" id="JAKLMC020000002">
    <property type="protein sequence ID" value="KAK5957818.1"/>
    <property type="molecule type" value="Genomic_DNA"/>
</dbReference>
<dbReference type="PANTHER" id="PTHR20963">
    <property type="entry name" value="MULTIPLE INOSITOL POLYPHOSPHATE PHOSPHATASE-RELATED"/>
    <property type="match status" value="1"/>
</dbReference>
<feature type="disulfide bond" evidence="3">
    <location>
        <begin position="239"/>
        <end position="252"/>
    </location>
</feature>
<sequence>MNNLILAALAATTSAKSLHSSYTFDPLQHLSGIAPYFEPQDPPRNPSPPQGCNITKAAYLVRHAAINANSFDYESYLEPFIDKLANHTAINFTSTPSLAFLETWVPPQLTEQSQLTRTGKLEAAQLGVTLSYKYPNLRLPRRIYSSTASRTLESAKGLIRGLETSDNQINLVQIYEGKESGADNLTPYKACPAYSGSTGSKQSSEYISTYTAPITARLNAYAPTFNFTSSDITAMFQMCGYETVIRGSSPFCDLDLFSPDEWLSFEYANDIMYFYNTGYGNPISGPIGFPWLNETMNLLSAPSSADQQESQDLTISVTHRELPPTVLVAMGLFNNSQFSTAAAINDSMPLTQINYNRAWKTSHLLAFLSNIAIEKMDCGANYAVQSQSQSRSSNSDSTYYRVLVNNAPQTLPDCHDGPAESCSSAGLQSWLAGRAALFEGFSEKCNVSYSNSTDQVSFYTDSSVGNGTTVGKRWMR</sequence>
<keyword evidence="3" id="KW-1015">Disulfide bond</keyword>
<dbReference type="Proteomes" id="UP001316803">
    <property type="component" value="Unassembled WGS sequence"/>
</dbReference>
<organism evidence="4 5">
    <name type="scientific">Knufia fluminis</name>
    <dbReference type="NCBI Taxonomy" id="191047"/>
    <lineage>
        <taxon>Eukaryota</taxon>
        <taxon>Fungi</taxon>
        <taxon>Dikarya</taxon>
        <taxon>Ascomycota</taxon>
        <taxon>Pezizomycotina</taxon>
        <taxon>Eurotiomycetes</taxon>
        <taxon>Chaetothyriomycetidae</taxon>
        <taxon>Chaetothyriales</taxon>
        <taxon>Trichomeriaceae</taxon>
        <taxon>Knufia</taxon>
    </lineage>
</organism>
<dbReference type="InterPro" id="IPR029033">
    <property type="entry name" value="His_PPase_superfam"/>
</dbReference>
<dbReference type="FunFam" id="3.40.50.1240:FF:000065">
    <property type="entry name" value="Similar to histidine acid phosphatase"/>
    <property type="match status" value="1"/>
</dbReference>
<comment type="caution">
    <text evidence="4">The sequence shown here is derived from an EMBL/GenBank/DDBJ whole genome shotgun (WGS) entry which is preliminary data.</text>
</comment>
<dbReference type="CDD" id="cd07061">
    <property type="entry name" value="HP_HAP_like"/>
    <property type="match status" value="1"/>
</dbReference>
<reference evidence="4 5" key="1">
    <citation type="submission" date="2022-12" db="EMBL/GenBank/DDBJ databases">
        <title>Genomic features and morphological characterization of a novel Knufia sp. strain isolated from spacecraft assembly facility.</title>
        <authorList>
            <person name="Teixeira M."/>
            <person name="Chander A.M."/>
            <person name="Stajich J.E."/>
            <person name="Venkateswaran K."/>
        </authorList>
    </citation>
    <scope>NUCLEOTIDE SEQUENCE [LARGE SCALE GENOMIC DNA]</scope>
    <source>
        <strain evidence="4 5">FJI-L2-BK-P2</strain>
    </source>
</reference>
<keyword evidence="1" id="KW-0378">Hydrolase</keyword>
<accession>A0AAN8ESC9</accession>
<feature type="disulfide bond" evidence="3">
    <location>
        <begin position="414"/>
        <end position="422"/>
    </location>
</feature>
<dbReference type="InterPro" id="IPR000560">
    <property type="entry name" value="His_Pase_clade-2"/>
</dbReference>
<feature type="disulfide bond" evidence="3">
    <location>
        <begin position="52"/>
        <end position="378"/>
    </location>
</feature>
<proteinExistence type="predicted"/>
<evidence type="ECO:0000256" key="2">
    <source>
        <dbReference type="ARBA" id="ARBA00023180"/>
    </source>
</evidence>
<evidence type="ECO:0000256" key="1">
    <source>
        <dbReference type="ARBA" id="ARBA00022801"/>
    </source>
</evidence>
<dbReference type="SUPFAM" id="SSF53254">
    <property type="entry name" value="Phosphoglycerate mutase-like"/>
    <property type="match status" value="1"/>
</dbReference>
<dbReference type="Gene3D" id="3.40.50.1240">
    <property type="entry name" value="Phosphoglycerate mutase-like"/>
    <property type="match status" value="1"/>
</dbReference>
<dbReference type="PIRSF" id="PIRSF000894">
    <property type="entry name" value="Acid_phosphatase"/>
    <property type="match status" value="1"/>
</dbReference>